<dbReference type="Pfam" id="PF11999">
    <property type="entry name" value="Ice_binding"/>
    <property type="match status" value="1"/>
</dbReference>
<sequence length="262" mass="26337">MRNNYKGTTMNRFATKPQVLLLATILSALVAAPGLASAGTSSRIQAPVKLGSAGTFALLSKTGITDVYASVITGDVGASPITGAAIGLTCGEIAAGILYTVDAAGPLPCSVTAATLLTSAVSDMEAAYTDAAGRVLPDFTELGSGEIGGRTLVPGLYKWGIDVKISTDVTLAGGPTDVWIFQVSGGVHQASATRVTLTGGALAKNVFWQSAGAVSIGTTAHFEGVMLAKTLVAVKTGASVNGRVLAQTAVTLEKNTVTQPAP</sequence>
<evidence type="ECO:0000256" key="3">
    <source>
        <dbReference type="SAM" id="SignalP"/>
    </source>
</evidence>
<proteinExistence type="inferred from homology"/>
<dbReference type="EMBL" id="JABBGG010000010">
    <property type="protein sequence ID" value="NML62799.1"/>
    <property type="molecule type" value="Genomic_DNA"/>
</dbReference>
<protein>
    <submittedName>
        <fullName evidence="4">DUF3494 domain-containing protein</fullName>
    </submittedName>
</protein>
<evidence type="ECO:0000256" key="1">
    <source>
        <dbReference type="ARBA" id="ARBA00005445"/>
    </source>
</evidence>
<feature type="chain" id="PRO_5032315253" evidence="3">
    <location>
        <begin position="39"/>
        <end position="262"/>
    </location>
</feature>
<dbReference type="Proteomes" id="UP000583752">
    <property type="component" value="Unassembled WGS sequence"/>
</dbReference>
<evidence type="ECO:0000313" key="4">
    <source>
        <dbReference type="EMBL" id="NML62799.1"/>
    </source>
</evidence>
<keyword evidence="2 3" id="KW-0732">Signal</keyword>
<reference evidence="4 5" key="1">
    <citation type="submission" date="2020-04" db="EMBL/GenBank/DDBJ databases">
        <title>Massilia sp. RP-1-19 isolated from soil.</title>
        <authorList>
            <person name="Dahal R.H."/>
        </authorList>
    </citation>
    <scope>NUCLEOTIDE SEQUENCE [LARGE SCALE GENOMIC DNA]</scope>
    <source>
        <strain evidence="4 5">RP-1-19</strain>
    </source>
</reference>
<comment type="similarity">
    <text evidence="1">Belongs to the ice-binding protein family.</text>
</comment>
<name>A0A848HRS4_9BURK</name>
<keyword evidence="5" id="KW-1185">Reference proteome</keyword>
<dbReference type="AlphaFoldDB" id="A0A848HRS4"/>
<dbReference type="InterPro" id="IPR021884">
    <property type="entry name" value="Ice-bd_prot"/>
</dbReference>
<evidence type="ECO:0000313" key="5">
    <source>
        <dbReference type="Proteomes" id="UP000583752"/>
    </source>
</evidence>
<feature type="signal peptide" evidence="3">
    <location>
        <begin position="1"/>
        <end position="38"/>
    </location>
</feature>
<evidence type="ECO:0000256" key="2">
    <source>
        <dbReference type="ARBA" id="ARBA00022729"/>
    </source>
</evidence>
<gene>
    <name evidence="4" type="ORF">HHL21_17280</name>
</gene>
<accession>A0A848HRS4</accession>
<organism evidence="4 5">
    <name type="scientific">Massilia polaris</name>
    <dbReference type="NCBI Taxonomy" id="2728846"/>
    <lineage>
        <taxon>Bacteria</taxon>
        <taxon>Pseudomonadati</taxon>
        <taxon>Pseudomonadota</taxon>
        <taxon>Betaproteobacteria</taxon>
        <taxon>Burkholderiales</taxon>
        <taxon>Oxalobacteraceae</taxon>
        <taxon>Telluria group</taxon>
        <taxon>Massilia</taxon>
    </lineage>
</organism>
<comment type="caution">
    <text evidence="4">The sequence shown here is derived from an EMBL/GenBank/DDBJ whole genome shotgun (WGS) entry which is preliminary data.</text>
</comment>